<protein>
    <submittedName>
        <fullName evidence="4">Uncharacterized protein</fullName>
    </submittedName>
</protein>
<evidence type="ECO:0000313" key="5">
    <source>
        <dbReference type="Proteomes" id="UP000694380"/>
    </source>
</evidence>
<dbReference type="GO" id="GO:0005178">
    <property type="term" value="F:integrin binding"/>
    <property type="evidence" value="ECO:0007669"/>
    <property type="project" value="TreeGrafter"/>
</dbReference>
<dbReference type="PROSITE" id="PS00024">
    <property type="entry name" value="HEMOPEXIN"/>
    <property type="match status" value="1"/>
</dbReference>
<name>A0A8C3FXS3_CHRPI</name>
<dbReference type="GO" id="GO:0033627">
    <property type="term" value="P:cell adhesion mediated by integrin"/>
    <property type="evidence" value="ECO:0007669"/>
    <property type="project" value="TreeGrafter"/>
</dbReference>
<feature type="repeat" description="Hemopexin" evidence="2">
    <location>
        <begin position="302"/>
        <end position="353"/>
    </location>
</feature>
<dbReference type="Ensembl" id="ENSCPBT00000018501.1">
    <property type="protein sequence ID" value="ENSCPBP00000015628.1"/>
    <property type="gene ID" value="ENSCPBG00000011537.1"/>
</dbReference>
<reference evidence="4" key="2">
    <citation type="submission" date="2025-09" db="UniProtKB">
        <authorList>
            <consortium name="Ensembl"/>
        </authorList>
    </citation>
    <scope>IDENTIFICATION</scope>
</reference>
<proteinExistence type="predicted"/>
<dbReference type="GO" id="GO:0005615">
    <property type="term" value="C:extracellular space"/>
    <property type="evidence" value="ECO:0007669"/>
    <property type="project" value="TreeGrafter"/>
</dbReference>
<organism evidence="4 5">
    <name type="scientific">Chrysemys picta bellii</name>
    <name type="common">Western painted turtle</name>
    <name type="synonym">Emys bellii</name>
    <dbReference type="NCBI Taxonomy" id="8478"/>
    <lineage>
        <taxon>Eukaryota</taxon>
        <taxon>Metazoa</taxon>
        <taxon>Chordata</taxon>
        <taxon>Craniata</taxon>
        <taxon>Vertebrata</taxon>
        <taxon>Euteleostomi</taxon>
        <taxon>Archelosauria</taxon>
        <taxon>Testudinata</taxon>
        <taxon>Testudines</taxon>
        <taxon>Cryptodira</taxon>
        <taxon>Durocryptodira</taxon>
        <taxon>Testudinoidea</taxon>
        <taxon>Emydidae</taxon>
        <taxon>Chrysemys</taxon>
    </lineage>
</organism>
<dbReference type="GeneTree" id="ENSGT00530000063751"/>
<dbReference type="InterPro" id="IPR018486">
    <property type="entry name" value="Hemopexin_CS"/>
</dbReference>
<dbReference type="Proteomes" id="UP000694380">
    <property type="component" value="Unplaced"/>
</dbReference>
<keyword evidence="5" id="KW-1185">Reference proteome</keyword>
<dbReference type="PANTHER" id="PTHR22917:SF3">
    <property type="entry name" value="VITRONECTIN"/>
    <property type="match status" value="1"/>
</dbReference>
<dbReference type="InterPro" id="IPR018487">
    <property type="entry name" value="Hemopexin-like_repeat"/>
</dbReference>
<evidence type="ECO:0000256" key="1">
    <source>
        <dbReference type="ARBA" id="ARBA00022729"/>
    </source>
</evidence>
<dbReference type="GO" id="GO:0050840">
    <property type="term" value="F:extracellular matrix binding"/>
    <property type="evidence" value="ECO:0007669"/>
    <property type="project" value="TreeGrafter"/>
</dbReference>
<dbReference type="InterPro" id="IPR051298">
    <property type="entry name" value="Heme_transport/Cell_adhesion"/>
</dbReference>
<keyword evidence="1" id="KW-0732">Signal</keyword>
<dbReference type="GO" id="GO:0007160">
    <property type="term" value="P:cell-matrix adhesion"/>
    <property type="evidence" value="ECO:0007669"/>
    <property type="project" value="TreeGrafter"/>
</dbReference>
<dbReference type="PANTHER" id="PTHR22917">
    <property type="entry name" value="HEMOPEXIN DOMAIN-CONTAINING PROTEIN"/>
    <property type="match status" value="1"/>
</dbReference>
<sequence>MGRTRSMCELLGTLELGPCREEVTRLGGQVLTRTGRLRAPDPALEYVRPQCSSVGPAPPNTVIAQSASPHAASPPAPKHLHPTTHVPRLHPAPAVPPVQATDQDGVRYQVLSVLTGANAVGLCKVKRKLGRWGTAWETRLGSRTSCGRLGPALTSLLPACSLPCHGDWGGSAPPASSFPSLFWRPWGPHSLTLPVARLGEPLPATGAPTPGSDAASQSSCPRCAVLPVGASGPRYISRDWRGLPRPLDAAMAGRIYVSSKASSWSRRRKSRRHRKKYRSRRPAAHTFWDWLQDESDSSDTDPDWLPGGSQCQPIQSVYFFVADKYYRLNLRSKRVDFVRPRYPRPIAQYWLGCP</sequence>
<dbReference type="Gene3D" id="2.110.10.10">
    <property type="entry name" value="Hemopexin-like domain"/>
    <property type="match status" value="1"/>
</dbReference>
<dbReference type="SUPFAM" id="SSF50923">
    <property type="entry name" value="Hemopexin-like domain"/>
    <property type="match status" value="1"/>
</dbReference>
<reference evidence="4" key="1">
    <citation type="submission" date="2025-08" db="UniProtKB">
        <authorList>
            <consortium name="Ensembl"/>
        </authorList>
    </citation>
    <scope>IDENTIFICATION</scope>
</reference>
<dbReference type="InterPro" id="IPR036375">
    <property type="entry name" value="Hemopexin-like_dom_sf"/>
</dbReference>
<evidence type="ECO:0000256" key="2">
    <source>
        <dbReference type="PROSITE-ProRule" id="PRU01011"/>
    </source>
</evidence>
<feature type="region of interest" description="Disordered" evidence="3">
    <location>
        <begin position="51"/>
        <end position="99"/>
    </location>
</feature>
<dbReference type="PROSITE" id="PS51642">
    <property type="entry name" value="HEMOPEXIN_2"/>
    <property type="match status" value="1"/>
</dbReference>
<evidence type="ECO:0000256" key="3">
    <source>
        <dbReference type="SAM" id="MobiDB-lite"/>
    </source>
</evidence>
<accession>A0A8C3FXS3</accession>
<dbReference type="AlphaFoldDB" id="A0A8C3FXS3"/>
<evidence type="ECO:0000313" key="4">
    <source>
        <dbReference type="Ensembl" id="ENSCPBP00000015628.1"/>
    </source>
</evidence>
<dbReference type="Pfam" id="PF00045">
    <property type="entry name" value="Hemopexin"/>
    <property type="match status" value="1"/>
</dbReference>